<dbReference type="GO" id="GO:0006071">
    <property type="term" value="P:glycerol metabolic process"/>
    <property type="evidence" value="ECO:0007669"/>
    <property type="project" value="UniProtKB-KW"/>
</dbReference>
<dbReference type="SUPFAM" id="SSF51695">
    <property type="entry name" value="PLC-like phosphodiesterases"/>
    <property type="match status" value="2"/>
</dbReference>
<dbReference type="InterPro" id="IPR017946">
    <property type="entry name" value="PLC-like_Pdiesterase_TIM-brl"/>
</dbReference>
<dbReference type="PROSITE" id="PS51704">
    <property type="entry name" value="GP_PDE"/>
    <property type="match status" value="2"/>
</dbReference>
<keyword evidence="3" id="KW-0319">Glycerol metabolism</keyword>
<evidence type="ECO:0000256" key="7">
    <source>
        <dbReference type="SAM" id="SignalP"/>
    </source>
</evidence>
<gene>
    <name evidence="9" type="ORF">NCGR_LOCUS34283</name>
</gene>
<dbReference type="PANTHER" id="PTHR43620">
    <property type="entry name" value="GLYCEROPHOSPHORYL DIESTER PHOSPHODIESTERASE"/>
    <property type="match status" value="1"/>
</dbReference>
<dbReference type="GO" id="GO:0006629">
    <property type="term" value="P:lipid metabolic process"/>
    <property type="evidence" value="ECO:0007669"/>
    <property type="project" value="InterPro"/>
</dbReference>
<name>A0A811PVR8_9POAL</name>
<dbReference type="PANTHER" id="PTHR43620:SF40">
    <property type="entry name" value="GLYCEROPHOSPHODIESTER PHOSPHODIESTERASE"/>
    <property type="match status" value="1"/>
</dbReference>
<dbReference type="GO" id="GO:0008889">
    <property type="term" value="F:glycerophosphodiester phosphodiesterase activity"/>
    <property type="evidence" value="ECO:0007669"/>
    <property type="project" value="UniProtKB-EC"/>
</dbReference>
<sequence length="750" mass="81522">MGRSSRACSLLGSAQLLLLLLSLALGSAAAQKGSTWKTLSGKAPVIVAKGGFSGLFPDSSFYAYQTLGTFSSPDTAIWCDVRLTKDGGGICLPSIDMDNCTVIANVFPQGKKTYHVNGVSTVGWFSVDYTSTDLLNVSLKQSVLSRTDAYDGIFSITRVETVYTQFNPAAVWLNVQQDSFYSQFKLSMRSYILSLSKKFVVDYISSPEVNFLTSISGRVSKKTKLVFRFLDERSIEPSTNQTYGSMLNNLTFVKTFASGILVPKSYIWPVTPDNYLLPYTSVVDDAHKAGLEIYAADFANDFTISYNYSFDPLAEYLSFIDNGAFSVDGVLSDFPITPSEAVGCFSNLNTSKIDHAKPLVISHNGASGDYPDCTDQAYEKAVADGADVIDCPVQVTKDGILICMSSVDLMDVTTVAKSQFASQVTTINDLKAGPGVFTFNLTWDDISKNLKPMISNPAIYFHQYRNPRNKNAGNFMRLSDFLTFAKGKDLSGIMITVEHAAFMAEELGFGVVDAVIKALDDSGYNKQTAQNVMIQSTNSSVLVKFKQETKYNLVYMIEENVRDAAPSSLADIKKFANAVSVSTTSVFPETHYYLTNQTNNLVPTLHSAGLQVYVYVLMNEFGSQPNDFFADATAQINAYVQGANVDGVITDFPGTAHRYKLNSCTSMGKNAPLFMSHPEPGGLLSTMPENKQPPAAAPMPLLTDADVAEPSLPPVSNTTTPASPSHATLRMQTDVSILVTLLMLCASLLI</sequence>
<evidence type="ECO:0000256" key="6">
    <source>
        <dbReference type="ARBA" id="ARBA00047512"/>
    </source>
</evidence>
<evidence type="ECO:0000259" key="8">
    <source>
        <dbReference type="PROSITE" id="PS51704"/>
    </source>
</evidence>
<evidence type="ECO:0000256" key="4">
    <source>
        <dbReference type="ARBA" id="ARBA00022801"/>
    </source>
</evidence>
<organism evidence="9 10">
    <name type="scientific">Miscanthus lutarioriparius</name>
    <dbReference type="NCBI Taxonomy" id="422564"/>
    <lineage>
        <taxon>Eukaryota</taxon>
        <taxon>Viridiplantae</taxon>
        <taxon>Streptophyta</taxon>
        <taxon>Embryophyta</taxon>
        <taxon>Tracheophyta</taxon>
        <taxon>Spermatophyta</taxon>
        <taxon>Magnoliopsida</taxon>
        <taxon>Liliopsida</taxon>
        <taxon>Poales</taxon>
        <taxon>Poaceae</taxon>
        <taxon>PACMAD clade</taxon>
        <taxon>Panicoideae</taxon>
        <taxon>Andropogonodae</taxon>
        <taxon>Andropogoneae</taxon>
        <taxon>Saccharinae</taxon>
        <taxon>Miscanthus</taxon>
    </lineage>
</organism>
<dbReference type="OrthoDB" id="1058301at2759"/>
<accession>A0A811PVR8</accession>
<proteinExistence type="predicted"/>
<dbReference type="InterPro" id="IPR030395">
    <property type="entry name" value="GP_PDE_dom"/>
</dbReference>
<dbReference type="EC" id="3.1.4.46" evidence="1"/>
<keyword evidence="5" id="KW-0325">Glycoprotein</keyword>
<evidence type="ECO:0000256" key="5">
    <source>
        <dbReference type="ARBA" id="ARBA00023180"/>
    </source>
</evidence>
<evidence type="ECO:0000256" key="2">
    <source>
        <dbReference type="ARBA" id="ARBA00022729"/>
    </source>
</evidence>
<dbReference type="Pfam" id="PF03009">
    <property type="entry name" value="GDPD"/>
    <property type="match status" value="1"/>
</dbReference>
<dbReference type="FunFam" id="3.20.20.190:FF:000013">
    <property type="entry name" value="Glycerophosphodiester phosphodiesterase GDPDL3"/>
    <property type="match status" value="1"/>
</dbReference>
<feature type="chain" id="PRO_5032417858" description="glycerophosphodiester phosphodiesterase" evidence="7">
    <location>
        <begin position="31"/>
        <end position="750"/>
    </location>
</feature>
<dbReference type="CDD" id="cd08603">
    <property type="entry name" value="GDPD_SHV3_repeat_1"/>
    <property type="match status" value="1"/>
</dbReference>
<reference evidence="9" key="1">
    <citation type="submission" date="2020-10" db="EMBL/GenBank/DDBJ databases">
        <authorList>
            <person name="Han B."/>
            <person name="Lu T."/>
            <person name="Zhao Q."/>
            <person name="Huang X."/>
            <person name="Zhao Y."/>
        </authorList>
    </citation>
    <scope>NUCLEOTIDE SEQUENCE</scope>
</reference>
<dbReference type="CDD" id="cd08604">
    <property type="entry name" value="GDPD_SHV3_repeat_2"/>
    <property type="match status" value="1"/>
</dbReference>
<keyword evidence="4" id="KW-0378">Hydrolase</keyword>
<keyword evidence="10" id="KW-1185">Reference proteome</keyword>
<evidence type="ECO:0000256" key="3">
    <source>
        <dbReference type="ARBA" id="ARBA00022798"/>
    </source>
</evidence>
<evidence type="ECO:0000313" key="9">
    <source>
        <dbReference type="EMBL" id="CAD6250504.1"/>
    </source>
</evidence>
<evidence type="ECO:0000313" key="10">
    <source>
        <dbReference type="Proteomes" id="UP000604825"/>
    </source>
</evidence>
<dbReference type="EMBL" id="CAJGYO010000008">
    <property type="protein sequence ID" value="CAD6250504.1"/>
    <property type="molecule type" value="Genomic_DNA"/>
</dbReference>
<keyword evidence="2 7" id="KW-0732">Signal</keyword>
<protein>
    <recommendedName>
        <fullName evidence="1">glycerophosphodiester phosphodiesterase</fullName>
        <ecNumber evidence="1">3.1.4.46</ecNumber>
    </recommendedName>
</protein>
<feature type="domain" description="GP-PDE" evidence="8">
    <location>
        <begin position="44"/>
        <end position="342"/>
    </location>
</feature>
<evidence type="ECO:0000256" key="1">
    <source>
        <dbReference type="ARBA" id="ARBA00012247"/>
    </source>
</evidence>
<dbReference type="Gene3D" id="3.20.20.190">
    <property type="entry name" value="Phosphatidylinositol (PI) phosphodiesterase"/>
    <property type="match status" value="2"/>
</dbReference>
<comment type="catalytic activity">
    <reaction evidence="6">
        <text>a sn-glycero-3-phosphodiester + H2O = an alcohol + sn-glycerol 3-phosphate + H(+)</text>
        <dbReference type="Rhea" id="RHEA:12969"/>
        <dbReference type="ChEBI" id="CHEBI:15377"/>
        <dbReference type="ChEBI" id="CHEBI:15378"/>
        <dbReference type="ChEBI" id="CHEBI:30879"/>
        <dbReference type="ChEBI" id="CHEBI:57597"/>
        <dbReference type="ChEBI" id="CHEBI:83408"/>
        <dbReference type="EC" id="3.1.4.46"/>
    </reaction>
</comment>
<dbReference type="FunFam" id="3.20.20.190:FF:000011">
    <property type="entry name" value="Glycerophosphodiester phosphodiesterase GDPDL3"/>
    <property type="match status" value="1"/>
</dbReference>
<feature type="domain" description="GP-PDE" evidence="8">
    <location>
        <begin position="358"/>
        <end position="660"/>
    </location>
</feature>
<feature type="signal peptide" evidence="7">
    <location>
        <begin position="1"/>
        <end position="30"/>
    </location>
</feature>
<dbReference type="AlphaFoldDB" id="A0A811PVR8"/>
<comment type="caution">
    <text evidence="9">The sequence shown here is derived from an EMBL/GenBank/DDBJ whole genome shotgun (WGS) entry which is preliminary data.</text>
</comment>
<dbReference type="Proteomes" id="UP000604825">
    <property type="component" value="Unassembled WGS sequence"/>
</dbReference>